<feature type="domain" description="YncI copper-binding" evidence="2">
    <location>
        <begin position="118"/>
        <end position="190"/>
    </location>
</feature>
<dbReference type="Gene3D" id="2.60.40.2230">
    <property type="entry name" value="Uncharacterised protein YcnI-like PF07987, DUF1775"/>
    <property type="match status" value="1"/>
</dbReference>
<dbReference type="Pfam" id="PF07987">
    <property type="entry name" value="DUF1775"/>
    <property type="match status" value="2"/>
</dbReference>
<keyword evidence="4" id="KW-1185">Reference proteome</keyword>
<gene>
    <name evidence="3" type="ORF">IWQ62_006822</name>
</gene>
<organism evidence="3 4">
    <name type="scientific">Dispira parvispora</name>
    <dbReference type="NCBI Taxonomy" id="1520584"/>
    <lineage>
        <taxon>Eukaryota</taxon>
        <taxon>Fungi</taxon>
        <taxon>Fungi incertae sedis</taxon>
        <taxon>Zoopagomycota</taxon>
        <taxon>Kickxellomycotina</taxon>
        <taxon>Dimargaritomycetes</taxon>
        <taxon>Dimargaritales</taxon>
        <taxon>Dimargaritaceae</taxon>
        <taxon>Dispira</taxon>
    </lineage>
</organism>
<dbReference type="AlphaFoldDB" id="A0A9W8AMA4"/>
<name>A0A9W8AMA4_9FUNG</name>
<evidence type="ECO:0000313" key="3">
    <source>
        <dbReference type="EMBL" id="KAJ1948916.1"/>
    </source>
</evidence>
<dbReference type="OrthoDB" id="4234at2759"/>
<feature type="domain" description="YncI copper-binding" evidence="2">
    <location>
        <begin position="22"/>
        <end position="85"/>
    </location>
</feature>
<dbReference type="Proteomes" id="UP001150925">
    <property type="component" value="Unassembled WGS sequence"/>
</dbReference>
<keyword evidence="1" id="KW-0732">Signal</keyword>
<evidence type="ECO:0000313" key="4">
    <source>
        <dbReference type="Proteomes" id="UP001150925"/>
    </source>
</evidence>
<dbReference type="EMBL" id="JANBPY010004174">
    <property type="protein sequence ID" value="KAJ1948916.1"/>
    <property type="molecule type" value="Genomic_DNA"/>
</dbReference>
<dbReference type="InterPro" id="IPR012533">
    <property type="entry name" value="YcnI-copper_dom"/>
</dbReference>
<sequence length="228" mass="24375">MFASKAAWLTLLLGSVWTASGHVSIKPNTVAYNMSGDIALRVPHACAEGPTTNVTVQIPVGFTKVSVKYAPGFDITTTNRPVSATTVNPGFSNYTDPPGVQALPTDSAAGGHHHRRATDDTETVDTVSWHGGKIPKNAYYDFHLSLTTPATEGVYYFPIIQVCEDGMEAWVEWSDDANADFEYPVPTLKVTKPASSMESHDTTGSAASIPVYQGLWLGVVGLSMLLAV</sequence>
<protein>
    <recommendedName>
        <fullName evidence="2">YncI copper-binding domain-containing protein</fullName>
    </recommendedName>
</protein>
<proteinExistence type="predicted"/>
<evidence type="ECO:0000259" key="2">
    <source>
        <dbReference type="Pfam" id="PF07987"/>
    </source>
</evidence>
<comment type="caution">
    <text evidence="3">The sequence shown here is derived from an EMBL/GenBank/DDBJ whole genome shotgun (WGS) entry which is preliminary data.</text>
</comment>
<feature type="chain" id="PRO_5040756876" description="YncI copper-binding domain-containing protein" evidence="1">
    <location>
        <begin position="22"/>
        <end position="228"/>
    </location>
</feature>
<feature type="signal peptide" evidence="1">
    <location>
        <begin position="1"/>
        <end position="21"/>
    </location>
</feature>
<evidence type="ECO:0000256" key="1">
    <source>
        <dbReference type="SAM" id="SignalP"/>
    </source>
</evidence>
<dbReference type="InterPro" id="IPR038507">
    <property type="entry name" value="YcnI-like_sf"/>
</dbReference>
<reference evidence="3" key="1">
    <citation type="submission" date="2022-07" db="EMBL/GenBank/DDBJ databases">
        <title>Phylogenomic reconstructions and comparative analyses of Kickxellomycotina fungi.</title>
        <authorList>
            <person name="Reynolds N.K."/>
            <person name="Stajich J.E."/>
            <person name="Barry K."/>
            <person name="Grigoriev I.V."/>
            <person name="Crous P."/>
            <person name="Smith M.E."/>
        </authorList>
    </citation>
    <scope>NUCLEOTIDE SEQUENCE</scope>
    <source>
        <strain evidence="3">RSA 1196</strain>
    </source>
</reference>
<accession>A0A9W8AMA4</accession>